<protein>
    <submittedName>
        <fullName evidence="5">Similar to S.cerevisiae protein PDE1 (Low-affinity cyclic AMP phosphodiesterase)</fullName>
    </submittedName>
</protein>
<evidence type="ECO:0000256" key="1">
    <source>
        <dbReference type="ARBA" id="ARBA00022801"/>
    </source>
</evidence>
<dbReference type="CDD" id="cd07735">
    <property type="entry name" value="class_II_PDE_MBL-fold"/>
    <property type="match status" value="1"/>
</dbReference>
<dbReference type="OMA" id="THILIEC"/>
<dbReference type="STRING" id="1230383.A0A1M8A0Q7"/>
<keyword evidence="2" id="KW-0114">cAMP</keyword>
<evidence type="ECO:0000313" key="5">
    <source>
        <dbReference type="EMBL" id="SHO75784.1"/>
    </source>
</evidence>
<proteinExistence type="inferred from homology"/>
<evidence type="ECO:0000256" key="4">
    <source>
        <dbReference type="SAM" id="MobiDB-lite"/>
    </source>
</evidence>
<dbReference type="InterPro" id="IPR024225">
    <property type="entry name" value="cAMP-PdiesteraseII_CS"/>
</dbReference>
<accession>A0A1M8A0Q7</accession>
<name>A0A1M8A0Q7_MALS4</name>
<feature type="compositionally biased region" description="Polar residues" evidence="4">
    <location>
        <begin position="1"/>
        <end position="10"/>
    </location>
</feature>
<gene>
    <name evidence="5" type="ORF">MSYG_0117</name>
</gene>
<sequence>MPSIASTSMDKGTPSGRDDEQQDTIPSQPPVGPAAFSFVCLGVGGGPYDNDCSCYVMKPADREWHDGTILVEGGSFLGSLKECLEHPEDTFPDAEFPPHLSAEQRTEIFNSWITQVYLSHGHLDHVFGLVLASANLRIQRPVYGLPDTLNTLLGLFNGRLWPRLASYNADDPMSLYHLRSLELEHPLSAAPDVTVTPYPVSHGASRLTDGVPVFHDLFHIPSPSPLPCAPLDTMSTTVSTAFLFRNHRVDRDVLFLGDVEPDTVGHSMANTDLWSKVAGRMAQGKLNAVFLECSYASEQPNHLLFGHLTPKHLYAELATLARLVARERCGDETKTENMLHGLKCIVIHIKGMVLAADPNFSCCQPVQRRREAATLPLPIQLVQTIEKELHDLESEQRLGVEFIIAQRGQRIEC</sequence>
<dbReference type="PROSITE" id="PS00607">
    <property type="entry name" value="PDEASE_II"/>
    <property type="match status" value="1"/>
</dbReference>
<evidence type="ECO:0000256" key="2">
    <source>
        <dbReference type="ARBA" id="ARBA00023149"/>
    </source>
</evidence>
<evidence type="ECO:0000256" key="3">
    <source>
        <dbReference type="ARBA" id="ARBA00025762"/>
    </source>
</evidence>
<dbReference type="PANTHER" id="PTHR28283">
    <property type="entry name" value="3',5'-CYCLIC-NUCLEOTIDE PHOSPHODIESTERASE 1"/>
    <property type="match status" value="1"/>
</dbReference>
<dbReference type="OrthoDB" id="258495at2759"/>
<keyword evidence="1" id="KW-0378">Hydrolase</keyword>
<dbReference type="InterPro" id="IPR000396">
    <property type="entry name" value="Pdiesterase2"/>
</dbReference>
<dbReference type="Pfam" id="PF02112">
    <property type="entry name" value="PDEase_II"/>
    <property type="match status" value="1"/>
</dbReference>
<dbReference type="AlphaFoldDB" id="A0A1M8A0Q7"/>
<comment type="similarity">
    <text evidence="3">Belongs to the cyclic nucleotide phosphodiesterase class-II family.</text>
</comment>
<dbReference type="Gene3D" id="3.60.15.10">
    <property type="entry name" value="Ribonuclease Z/Hydroxyacylglutathione hydrolase-like"/>
    <property type="match status" value="1"/>
</dbReference>
<dbReference type="PRINTS" id="PR00388">
    <property type="entry name" value="PDIESTERASE2"/>
</dbReference>
<evidence type="ECO:0000313" key="6">
    <source>
        <dbReference type="Proteomes" id="UP000186303"/>
    </source>
</evidence>
<feature type="region of interest" description="Disordered" evidence="4">
    <location>
        <begin position="1"/>
        <end position="30"/>
    </location>
</feature>
<keyword evidence="6" id="KW-1185">Reference proteome</keyword>
<dbReference type="GO" id="GO:0004115">
    <property type="term" value="F:3',5'-cyclic-AMP phosphodiesterase activity"/>
    <property type="evidence" value="ECO:0007669"/>
    <property type="project" value="InterPro"/>
</dbReference>
<dbReference type="SUPFAM" id="SSF56281">
    <property type="entry name" value="Metallo-hydrolase/oxidoreductase"/>
    <property type="match status" value="1"/>
</dbReference>
<dbReference type="InterPro" id="IPR036866">
    <property type="entry name" value="RibonucZ/Hydroxyglut_hydro"/>
</dbReference>
<dbReference type="Proteomes" id="UP000186303">
    <property type="component" value="Chromosome 1"/>
</dbReference>
<dbReference type="GO" id="GO:1902660">
    <property type="term" value="P:negative regulation of glucose mediated signaling pathway"/>
    <property type="evidence" value="ECO:0007669"/>
    <property type="project" value="TreeGrafter"/>
</dbReference>
<organism evidence="5 6">
    <name type="scientific">Malassezia sympodialis (strain ATCC 42132)</name>
    <name type="common">Atopic eczema-associated yeast</name>
    <dbReference type="NCBI Taxonomy" id="1230383"/>
    <lineage>
        <taxon>Eukaryota</taxon>
        <taxon>Fungi</taxon>
        <taxon>Dikarya</taxon>
        <taxon>Basidiomycota</taxon>
        <taxon>Ustilaginomycotina</taxon>
        <taxon>Malasseziomycetes</taxon>
        <taxon>Malasseziales</taxon>
        <taxon>Malasseziaceae</taxon>
        <taxon>Malassezia</taxon>
    </lineage>
</organism>
<reference evidence="6" key="1">
    <citation type="journal article" date="2017" name="Nucleic Acids Res.">
        <title>Proteogenomics produces comprehensive and highly accurate protein-coding gene annotation in a complete genome assembly of Malassezia sympodialis.</title>
        <authorList>
            <person name="Zhu Y."/>
            <person name="Engstroem P.G."/>
            <person name="Tellgren-Roth C."/>
            <person name="Baudo C.D."/>
            <person name="Kennell J.C."/>
            <person name="Sun S."/>
            <person name="Billmyre R.B."/>
            <person name="Schroeder M.S."/>
            <person name="Andersson A."/>
            <person name="Holm T."/>
            <person name="Sigurgeirsson B."/>
            <person name="Wu G."/>
            <person name="Sankaranarayanan S.R."/>
            <person name="Siddharthan R."/>
            <person name="Sanyal K."/>
            <person name="Lundeberg J."/>
            <person name="Nystedt B."/>
            <person name="Boekhout T."/>
            <person name="Dawson T.L. Jr."/>
            <person name="Heitman J."/>
            <person name="Scheynius A."/>
            <person name="Lehtioe J."/>
        </authorList>
    </citation>
    <scope>NUCLEOTIDE SEQUENCE [LARGE SCALE GENOMIC DNA]</scope>
    <source>
        <strain evidence="6">ATCC 42132</strain>
    </source>
</reference>
<dbReference type="GO" id="GO:0047555">
    <property type="term" value="F:3',5'-cyclic-GMP phosphodiesterase activity"/>
    <property type="evidence" value="ECO:0007669"/>
    <property type="project" value="TreeGrafter"/>
</dbReference>
<dbReference type="PANTHER" id="PTHR28283:SF1">
    <property type="entry name" value="3',5'-CYCLIC-NUCLEOTIDE PHOSPHODIESTERASE 1"/>
    <property type="match status" value="1"/>
</dbReference>
<dbReference type="EMBL" id="LT671821">
    <property type="protein sequence ID" value="SHO75784.1"/>
    <property type="molecule type" value="Genomic_DNA"/>
</dbReference>
<dbReference type="GO" id="GO:0006198">
    <property type="term" value="P:cAMP catabolic process"/>
    <property type="evidence" value="ECO:0007669"/>
    <property type="project" value="InterPro"/>
</dbReference>
<dbReference type="VEuPathDB" id="FungiDB:MSYG_0117"/>